<evidence type="ECO:0000313" key="1">
    <source>
        <dbReference type="EMBL" id="KZV97249.1"/>
    </source>
</evidence>
<evidence type="ECO:0008006" key="3">
    <source>
        <dbReference type="Google" id="ProtNLM"/>
    </source>
</evidence>
<keyword evidence="2" id="KW-1185">Reference proteome</keyword>
<organism evidence="1 2">
    <name type="scientific">Exidia glandulosa HHB12029</name>
    <dbReference type="NCBI Taxonomy" id="1314781"/>
    <lineage>
        <taxon>Eukaryota</taxon>
        <taxon>Fungi</taxon>
        <taxon>Dikarya</taxon>
        <taxon>Basidiomycota</taxon>
        <taxon>Agaricomycotina</taxon>
        <taxon>Agaricomycetes</taxon>
        <taxon>Auriculariales</taxon>
        <taxon>Exidiaceae</taxon>
        <taxon>Exidia</taxon>
    </lineage>
</organism>
<name>A0A166B273_EXIGL</name>
<gene>
    <name evidence="1" type="ORF">EXIGLDRAFT_764543</name>
</gene>
<dbReference type="InParanoid" id="A0A166B273"/>
<dbReference type="Gene3D" id="3.80.10.10">
    <property type="entry name" value="Ribonuclease Inhibitor"/>
    <property type="match status" value="1"/>
</dbReference>
<proteinExistence type="predicted"/>
<dbReference type="PANTHER" id="PTHR38926">
    <property type="entry name" value="F-BOX DOMAIN CONTAINING PROTEIN, EXPRESSED"/>
    <property type="match status" value="1"/>
</dbReference>
<reference evidence="1 2" key="1">
    <citation type="journal article" date="2016" name="Mol. Biol. Evol.">
        <title>Comparative Genomics of Early-Diverging Mushroom-Forming Fungi Provides Insights into the Origins of Lignocellulose Decay Capabilities.</title>
        <authorList>
            <person name="Nagy L.G."/>
            <person name="Riley R."/>
            <person name="Tritt A."/>
            <person name="Adam C."/>
            <person name="Daum C."/>
            <person name="Floudas D."/>
            <person name="Sun H."/>
            <person name="Yadav J.S."/>
            <person name="Pangilinan J."/>
            <person name="Larsson K.H."/>
            <person name="Matsuura K."/>
            <person name="Barry K."/>
            <person name="Labutti K."/>
            <person name="Kuo R."/>
            <person name="Ohm R.A."/>
            <person name="Bhattacharya S.S."/>
            <person name="Shirouzu T."/>
            <person name="Yoshinaga Y."/>
            <person name="Martin F.M."/>
            <person name="Grigoriev I.V."/>
            <person name="Hibbett D.S."/>
        </authorList>
    </citation>
    <scope>NUCLEOTIDE SEQUENCE [LARGE SCALE GENOMIC DNA]</scope>
    <source>
        <strain evidence="1 2">HHB12029</strain>
    </source>
</reference>
<dbReference type="InterPro" id="IPR032675">
    <property type="entry name" value="LRR_dom_sf"/>
</dbReference>
<accession>A0A166B273</accession>
<dbReference type="SUPFAM" id="SSF52047">
    <property type="entry name" value="RNI-like"/>
    <property type="match status" value="1"/>
</dbReference>
<dbReference type="OrthoDB" id="2786563at2759"/>
<evidence type="ECO:0000313" key="2">
    <source>
        <dbReference type="Proteomes" id="UP000077266"/>
    </source>
</evidence>
<dbReference type="PANTHER" id="PTHR38926:SF72">
    <property type="entry name" value="IM:7136021-RELATED"/>
    <property type="match status" value="1"/>
</dbReference>
<dbReference type="Proteomes" id="UP000077266">
    <property type="component" value="Unassembled WGS sequence"/>
</dbReference>
<dbReference type="EMBL" id="KV425932">
    <property type="protein sequence ID" value="KZV97249.1"/>
    <property type="molecule type" value="Genomic_DNA"/>
</dbReference>
<dbReference type="AlphaFoldDB" id="A0A166B273"/>
<sequence>MAHQLADETLAEILADSLVVDDADFAVTDAKVSPFATARESSSSVLAVCKRWARVGTPLLYETVVLRSTPQAQALATALKENKQFGKMIKKLRVEGGYGAAVPKIFKLAPNITDLCLNLRLFADDKVAPMYKALFDSVKPRRLVLCHAEDYFNDNKGVRFALSTLCECISNWESLRVIVLSDILLDDEELPSGCSSFFDALCSASSLEEIHVPQKSPNYGRSDYEDIYSRLAERSSVSIIRVGWPVLATDYGFPVNMKEKLSAVAQQKLCFAPPKRTISALEAVAQEVAASTVHPNFTPMADAPNGVREKIWGLIIRHVVDYTRGVEYKKDSRWDLHFDSSDDEDQPPPRLKGPVLQCMLVCKLWSRLAVEAACRGTIYVSKTETFFNLVDFASKNPELFQLCQHLTFFREWYINSKDLRWDGVEDAVSTLVSQARNLVSFRLNTLPLPPDLLQILGQHSASSLVKLHIAKTSKRSYALPSFASLRSLHIFAGEASFVYDGSPPAFPLLEDLDITGGSELLRTLAHCSLPNIRTLKYNCSEIRLIECVEGVRDFTTAHGDKLIRFAGKSTTPFARLILNMCPNLTTLDLSATRCPPKATEFCPDTQHTALEELVICPPHQLGAAKENEVFAATWAPFLDVLRKHTFPALETLKVDTWGDEQFWPMTP</sequence>
<protein>
    <recommendedName>
        <fullName evidence="3">F-box domain-containing protein</fullName>
    </recommendedName>
</protein>